<dbReference type="CDD" id="cd05233">
    <property type="entry name" value="SDR_c"/>
    <property type="match status" value="1"/>
</dbReference>
<dbReference type="AlphaFoldDB" id="A0A1M7I7G0"/>
<dbReference type="PRINTS" id="PR00081">
    <property type="entry name" value="GDHRDH"/>
</dbReference>
<dbReference type="STRING" id="310782.SAMN05216499_110169"/>
<gene>
    <name evidence="3" type="ORF">SAMN05216499_110169</name>
</gene>
<name>A0A1M7I7G0_9ACTN</name>
<protein>
    <submittedName>
        <fullName evidence="3">Short-chain dehydrogenase</fullName>
    </submittedName>
</protein>
<proteinExistence type="inferred from homology"/>
<dbReference type="Gene3D" id="3.40.50.720">
    <property type="entry name" value="NAD(P)-binding Rossmann-like Domain"/>
    <property type="match status" value="1"/>
</dbReference>
<keyword evidence="4" id="KW-1185">Reference proteome</keyword>
<dbReference type="InterPro" id="IPR036291">
    <property type="entry name" value="NAD(P)-bd_dom_sf"/>
</dbReference>
<reference evidence="3 4" key="1">
    <citation type="submission" date="2016-11" db="EMBL/GenBank/DDBJ databases">
        <authorList>
            <person name="Jaros S."/>
            <person name="Januszkiewicz K."/>
            <person name="Wedrychowicz H."/>
        </authorList>
    </citation>
    <scope>NUCLEOTIDE SEQUENCE [LARGE SCALE GENOMIC DNA]</scope>
    <source>
        <strain evidence="3 4">CGMCC 4.2025</strain>
    </source>
</reference>
<dbReference type="Pfam" id="PF13561">
    <property type="entry name" value="adh_short_C2"/>
    <property type="match status" value="1"/>
</dbReference>
<dbReference type="GO" id="GO:0016491">
    <property type="term" value="F:oxidoreductase activity"/>
    <property type="evidence" value="ECO:0007669"/>
    <property type="project" value="UniProtKB-KW"/>
</dbReference>
<dbReference type="InterPro" id="IPR002347">
    <property type="entry name" value="SDR_fam"/>
</dbReference>
<dbReference type="SUPFAM" id="SSF51735">
    <property type="entry name" value="NAD(P)-binding Rossmann-fold domains"/>
    <property type="match status" value="1"/>
</dbReference>
<comment type="similarity">
    <text evidence="1">Belongs to the short-chain dehydrogenases/reductases (SDR) family.</text>
</comment>
<evidence type="ECO:0000256" key="2">
    <source>
        <dbReference type="ARBA" id="ARBA00023002"/>
    </source>
</evidence>
<dbReference type="RefSeq" id="WP_073499321.1">
    <property type="nucleotide sequence ID" value="NZ_FRBI01000010.1"/>
</dbReference>
<evidence type="ECO:0000256" key="1">
    <source>
        <dbReference type="ARBA" id="ARBA00006484"/>
    </source>
</evidence>
<dbReference type="InterPro" id="IPR051122">
    <property type="entry name" value="SDR_DHRS6-like"/>
</dbReference>
<dbReference type="OrthoDB" id="9806974at2"/>
<dbReference type="Proteomes" id="UP000184111">
    <property type="component" value="Unassembled WGS sequence"/>
</dbReference>
<keyword evidence="2" id="KW-0560">Oxidoreductase</keyword>
<dbReference type="PANTHER" id="PTHR43477:SF1">
    <property type="entry name" value="DIHYDROANTICAPSIN 7-DEHYDROGENASE"/>
    <property type="match status" value="1"/>
</dbReference>
<sequence length="259" mass="26600">MTAEPAEPVEPGVHGTPPPAGFAGQTVVVIGASAGIGYETARQVRAAGGDVVLVGRNLERLEKAARELRPVGTAAFDATDTGRLTQFFHDLPGPVDHVLLTAGNPAYMPLDEMDIAEATSAFAQRLSMALGVALGARDKVRPGGTLLFIGGTGGRRPDVGLSVVAAMTAALPALTANLALELAPIRANLIAPGFVDTPLSASLLGDRLEARRAELRATLPIRRVVVPADVAALALHIMGNEALTGATYDIDGGQQLLPG</sequence>
<accession>A0A1M7I7G0</accession>
<organism evidence="3 4">
    <name type="scientific">Actinacidiphila paucisporea</name>
    <dbReference type="NCBI Taxonomy" id="310782"/>
    <lineage>
        <taxon>Bacteria</taxon>
        <taxon>Bacillati</taxon>
        <taxon>Actinomycetota</taxon>
        <taxon>Actinomycetes</taxon>
        <taxon>Kitasatosporales</taxon>
        <taxon>Streptomycetaceae</taxon>
        <taxon>Actinacidiphila</taxon>
    </lineage>
</organism>
<evidence type="ECO:0000313" key="4">
    <source>
        <dbReference type="Proteomes" id="UP000184111"/>
    </source>
</evidence>
<dbReference type="EMBL" id="FRBI01000010">
    <property type="protein sequence ID" value="SHM36625.1"/>
    <property type="molecule type" value="Genomic_DNA"/>
</dbReference>
<dbReference type="PANTHER" id="PTHR43477">
    <property type="entry name" value="DIHYDROANTICAPSIN 7-DEHYDROGENASE"/>
    <property type="match status" value="1"/>
</dbReference>
<evidence type="ECO:0000313" key="3">
    <source>
        <dbReference type="EMBL" id="SHM36625.1"/>
    </source>
</evidence>